<evidence type="ECO:0000313" key="3">
    <source>
        <dbReference type="RefSeq" id="XP_022631969.1"/>
    </source>
</evidence>
<dbReference type="Gramene" id="Vradi0023s00890.1">
    <property type="protein sequence ID" value="Vradi0023s00890.1"/>
    <property type="gene ID" value="Vradi0023s00890"/>
</dbReference>
<dbReference type="AlphaFoldDB" id="A0A3Q0ENJ7"/>
<protein>
    <submittedName>
        <fullName evidence="3">Uncharacterized protein LOC111240701 isoform X1</fullName>
    </submittedName>
</protein>
<dbReference type="OrthoDB" id="10645073at2759"/>
<keyword evidence="1" id="KW-0472">Membrane</keyword>
<keyword evidence="1" id="KW-0812">Transmembrane</keyword>
<sequence>MATCSLISTRFHSPSSSLFRSSTIKPSTTIHLSKTLHLHTPNLFLLRLPSPKLTIPLLPKLSIPKPLLLLCTSLALSFTLLVSNADSAAAFVVTSPRKLQSDELATVRLFQENTPSVVCITNLAVKQDAFTLDVLEVHHHHNHHYFSSLIYQGSVTGGFSNGGGFSDFCIPARIQGEEEQDSVSGKSSSASSNSRHWLKTHKRSQLCSSRVLSHEPNLKISTVFVLFRSSYLVFFVNVILGLVGCIEDDSVDKENMLLEY</sequence>
<feature type="transmembrane region" description="Helical" evidence="1">
    <location>
        <begin position="220"/>
        <end position="243"/>
    </location>
</feature>
<evidence type="ECO:0000256" key="1">
    <source>
        <dbReference type="SAM" id="Phobius"/>
    </source>
</evidence>
<dbReference type="STRING" id="3916.A0A3Q0ENJ7"/>
<dbReference type="Proteomes" id="UP000087766">
    <property type="component" value="Unplaced"/>
</dbReference>
<keyword evidence="2" id="KW-1185">Reference proteome</keyword>
<reference evidence="3" key="1">
    <citation type="submission" date="2025-08" db="UniProtKB">
        <authorList>
            <consortium name="RefSeq"/>
        </authorList>
    </citation>
    <scope>IDENTIFICATION</scope>
    <source>
        <tissue evidence="3">Leaf</tissue>
    </source>
</reference>
<proteinExistence type="predicted"/>
<evidence type="ECO:0000313" key="2">
    <source>
        <dbReference type="Proteomes" id="UP000087766"/>
    </source>
</evidence>
<gene>
    <name evidence="3" type="primary">LOC111240701</name>
</gene>
<name>A0A3Q0ENJ7_VIGRR</name>
<dbReference type="RefSeq" id="XP_022631969.1">
    <property type="nucleotide sequence ID" value="XM_022776248.1"/>
</dbReference>
<dbReference type="GeneID" id="111240701"/>
<keyword evidence="1" id="KW-1133">Transmembrane helix</keyword>
<organism evidence="2 3">
    <name type="scientific">Vigna radiata var. radiata</name>
    <name type="common">Mung bean</name>
    <name type="synonym">Phaseolus aureus</name>
    <dbReference type="NCBI Taxonomy" id="3916"/>
    <lineage>
        <taxon>Eukaryota</taxon>
        <taxon>Viridiplantae</taxon>
        <taxon>Streptophyta</taxon>
        <taxon>Embryophyta</taxon>
        <taxon>Tracheophyta</taxon>
        <taxon>Spermatophyta</taxon>
        <taxon>Magnoliopsida</taxon>
        <taxon>eudicotyledons</taxon>
        <taxon>Gunneridae</taxon>
        <taxon>Pentapetalae</taxon>
        <taxon>rosids</taxon>
        <taxon>fabids</taxon>
        <taxon>Fabales</taxon>
        <taxon>Fabaceae</taxon>
        <taxon>Papilionoideae</taxon>
        <taxon>50 kb inversion clade</taxon>
        <taxon>NPAAA clade</taxon>
        <taxon>indigoferoid/millettioid clade</taxon>
        <taxon>Phaseoleae</taxon>
        <taxon>Vigna</taxon>
    </lineage>
</organism>
<dbReference type="KEGG" id="vra:111240701"/>
<accession>A0A3Q0ENJ7</accession>